<feature type="region of interest" description="Disordered" evidence="1">
    <location>
        <begin position="741"/>
        <end position="766"/>
    </location>
</feature>
<feature type="compositionally biased region" description="Polar residues" evidence="1">
    <location>
        <begin position="304"/>
        <end position="331"/>
    </location>
</feature>
<feature type="region of interest" description="Disordered" evidence="1">
    <location>
        <begin position="194"/>
        <end position="464"/>
    </location>
</feature>
<feature type="compositionally biased region" description="Polar residues" evidence="1">
    <location>
        <begin position="343"/>
        <end position="370"/>
    </location>
</feature>
<feature type="compositionally biased region" description="Low complexity" evidence="1">
    <location>
        <begin position="794"/>
        <end position="816"/>
    </location>
</feature>
<dbReference type="Proteomes" id="UP000176998">
    <property type="component" value="Unassembled WGS sequence"/>
</dbReference>
<evidence type="ECO:0008006" key="5">
    <source>
        <dbReference type="Google" id="ProtNLM"/>
    </source>
</evidence>
<feature type="transmembrane region" description="Helical" evidence="2">
    <location>
        <begin position="1026"/>
        <end position="1046"/>
    </location>
</feature>
<evidence type="ECO:0000313" key="3">
    <source>
        <dbReference type="EMBL" id="OHF00540.1"/>
    </source>
</evidence>
<reference evidence="3 4" key="1">
    <citation type="submission" date="2016-09" db="EMBL/GenBank/DDBJ databases">
        <authorList>
            <person name="Capua I."/>
            <person name="De Benedictis P."/>
            <person name="Joannis T."/>
            <person name="Lombin L.H."/>
            <person name="Cattoli G."/>
        </authorList>
    </citation>
    <scope>NUCLEOTIDE SEQUENCE [LARGE SCALE GENOMIC DNA]</scope>
    <source>
        <strain evidence="3 4">IMI 309357</strain>
    </source>
</reference>
<feature type="compositionally biased region" description="Low complexity" evidence="1">
    <location>
        <begin position="152"/>
        <end position="174"/>
    </location>
</feature>
<name>A0A1G4BGB6_9PEZI</name>
<feature type="region of interest" description="Disordered" evidence="1">
    <location>
        <begin position="676"/>
        <end position="724"/>
    </location>
</feature>
<dbReference type="OrthoDB" id="4153178at2759"/>
<gene>
    <name evidence="3" type="ORF">CORC01_04079</name>
</gene>
<evidence type="ECO:0000256" key="1">
    <source>
        <dbReference type="SAM" id="MobiDB-lite"/>
    </source>
</evidence>
<dbReference type="EMBL" id="MJBS01000026">
    <property type="protein sequence ID" value="OHF00540.1"/>
    <property type="molecule type" value="Genomic_DNA"/>
</dbReference>
<dbReference type="STRING" id="1209926.A0A1G4BGB6"/>
<feature type="compositionally biased region" description="Polar residues" evidence="1">
    <location>
        <begin position="480"/>
        <end position="501"/>
    </location>
</feature>
<keyword evidence="2" id="KW-1133">Transmembrane helix</keyword>
<feature type="region of interest" description="Disordered" evidence="1">
    <location>
        <begin position="477"/>
        <end position="552"/>
    </location>
</feature>
<organism evidence="3 4">
    <name type="scientific">Colletotrichum orchidophilum</name>
    <dbReference type="NCBI Taxonomy" id="1209926"/>
    <lineage>
        <taxon>Eukaryota</taxon>
        <taxon>Fungi</taxon>
        <taxon>Dikarya</taxon>
        <taxon>Ascomycota</taxon>
        <taxon>Pezizomycotina</taxon>
        <taxon>Sordariomycetes</taxon>
        <taxon>Hypocreomycetidae</taxon>
        <taxon>Glomerellales</taxon>
        <taxon>Glomerellaceae</taxon>
        <taxon>Colletotrichum</taxon>
    </lineage>
</organism>
<feature type="compositionally biased region" description="Low complexity" evidence="1">
    <location>
        <begin position="203"/>
        <end position="216"/>
    </location>
</feature>
<feature type="compositionally biased region" description="Low complexity" evidence="1">
    <location>
        <begin position="95"/>
        <end position="116"/>
    </location>
</feature>
<feature type="compositionally biased region" description="Low complexity" evidence="1">
    <location>
        <begin position="853"/>
        <end position="864"/>
    </location>
</feature>
<dbReference type="GeneID" id="34557237"/>
<feature type="compositionally biased region" description="Polar residues" evidence="1">
    <location>
        <begin position="676"/>
        <end position="692"/>
    </location>
</feature>
<feature type="transmembrane region" description="Helical" evidence="2">
    <location>
        <begin position="957"/>
        <end position="976"/>
    </location>
</feature>
<dbReference type="RefSeq" id="XP_022477683.1">
    <property type="nucleotide sequence ID" value="XM_022615727.1"/>
</dbReference>
<feature type="compositionally biased region" description="Polar residues" evidence="1">
    <location>
        <begin position="259"/>
        <end position="272"/>
    </location>
</feature>
<evidence type="ECO:0000256" key="2">
    <source>
        <dbReference type="SAM" id="Phobius"/>
    </source>
</evidence>
<comment type="caution">
    <text evidence="3">The sequence shown here is derived from an EMBL/GenBank/DDBJ whole genome shotgun (WGS) entry which is preliminary data.</text>
</comment>
<dbReference type="AlphaFoldDB" id="A0A1G4BGB6"/>
<feature type="compositionally biased region" description="Low complexity" evidence="1">
    <location>
        <begin position="371"/>
        <end position="384"/>
    </location>
</feature>
<keyword evidence="2" id="KW-0472">Membrane</keyword>
<sequence>MLTVPSYKSSPSNTQIFSTAVHDLDCRNPRAGLGKSARSEKPFALGPRLLPPSSYPPLSLGATRTPWPGYPTPTKTTCLDVCAHLRKPPVSSFTRSAPRSMSGSGSGSSSRGSPSRSQRRPLHERSNSQSNSLAIRIVPYSPPRPSDKNRDSTASASSSRTPTSTTALLSPNPSGYDHHSYSWTDDRTASHASDRYSHRRSHSSSTRTSVLSPASSTFPLVSAKDSGVSGSKLRSDTFSGDESSPTTPVPTTPPHQTDISHVNARSRSTQRTADNEPVTPSAKRPLSRRRNLITLNADGKTFSLLPQGQRAGNQGDHVSSTAPRLSLSTTASHERLSDAFSENHPSSTVTSFPDQSFASTLTPASSTTQLAGDSLTSTAGSSSSPWNYRMVGGLRKVPNTPDLKQKQKSTLLYPELDSTPSYPSSPSGSRLAPLPEAPTADSSESSDPHDLQPKSSFQSSITASTTSEKTNYKVYGFNSPPVTDTESVLHAPSTTSDTTNYKVFGSSSSSSPEREESLQPPLSSHSNYVVLGQSSPPEPSSAERSPPKTADSEQNYVVLGASSPAPSSVASGRRSRIRPEFSQESLLVAPLKPYKAKKRSNERFGYYKSRSRDSLRRAASVKSISGSLTLEAAQSFLASPAAFYRSRVLASQPGRQPDAQAAPTLPAPIVVSAESHMNTHPHQWSSQLSTVISESEGGSEPPSRSVSPWSVPGRRGSIPLSSHSRQMLSISSSLAANEERSLSHSRSFTDSLERPQATQSRGNTLRLVSDRDEHGDGLAELSQLHQRPSRTGLSSFFSGSSSDRNLHSSSSSRANSLNSASIPAWAKFYYGSGERRFLASSGDSMMSVPNDSRPPSSFQSSSPSVEQLAMNIYSPRRRPREVNHANPRPLSDVGSMEINQAPLTDNRMRSGLRKKTSSIWSPHLRRDQRAGRHSIWEPPSMTWSSETSMLGKRNVQVAFFALGFIFPFAWMIAAFLPLPPDPQAEMAERDPRSSPLDEERDLPRRLAAVDETLFQSARWWRALNRYMSVIGLLVVGAIAALVVVGVKQGWGQMA</sequence>
<feature type="compositionally biased region" description="Polar residues" evidence="1">
    <location>
        <begin position="841"/>
        <end position="850"/>
    </location>
</feature>
<keyword evidence="2" id="KW-0812">Transmembrane</keyword>
<feature type="region of interest" description="Disordered" evidence="1">
    <location>
        <begin position="785"/>
        <end position="816"/>
    </location>
</feature>
<protein>
    <recommendedName>
        <fullName evidence="5">Serine-rich protein</fullName>
    </recommendedName>
</protein>
<keyword evidence="4" id="KW-1185">Reference proteome</keyword>
<feature type="region of interest" description="Disordered" evidence="1">
    <location>
        <begin position="89"/>
        <end position="181"/>
    </location>
</feature>
<accession>A0A1G4BGB6</accession>
<feature type="compositionally biased region" description="Polar residues" evidence="1">
    <location>
        <begin position="453"/>
        <end position="464"/>
    </location>
</feature>
<feature type="compositionally biased region" description="Polar residues" evidence="1">
    <location>
        <begin position="744"/>
        <end position="763"/>
    </location>
</feature>
<proteinExistence type="predicted"/>
<feature type="compositionally biased region" description="Low complexity" evidence="1">
    <location>
        <begin position="418"/>
        <end position="429"/>
    </location>
</feature>
<feature type="region of interest" description="Disordered" evidence="1">
    <location>
        <begin position="841"/>
        <end position="864"/>
    </location>
</feature>
<evidence type="ECO:0000313" key="4">
    <source>
        <dbReference type="Proteomes" id="UP000176998"/>
    </source>
</evidence>
<feature type="compositionally biased region" description="Low complexity" evidence="1">
    <location>
        <begin position="693"/>
        <end position="715"/>
    </location>
</feature>
<feature type="region of interest" description="Disordered" evidence="1">
    <location>
        <begin position="29"/>
        <end position="57"/>
    </location>
</feature>